<dbReference type="SUPFAM" id="SSF55298">
    <property type="entry name" value="YjgF-like"/>
    <property type="match status" value="1"/>
</dbReference>
<accession>A0AA35WN45</accession>
<sequence>MTLIEDRLNQLGYTLPQPPEPAGNYLPANMSGNQLWLAGVGARMADGSRIAGKLGADLTIEQGYEAARWCALNLLARIKAELGNLDRVERFIKVVGFINSSADFEGQAKVLDGASDLFVELYGESGMHSRSAPGMAALPGNIAVIVECVVEVKEA</sequence>
<dbReference type="AlphaFoldDB" id="A0AA35WN45"/>
<dbReference type="InterPro" id="IPR035959">
    <property type="entry name" value="RutC-like_sf"/>
</dbReference>
<evidence type="ECO:0000259" key="1">
    <source>
        <dbReference type="Pfam" id="PF14588"/>
    </source>
</evidence>
<dbReference type="InterPro" id="IPR013813">
    <property type="entry name" value="Endoribo_LPSP/chorism_mut-like"/>
</dbReference>
<dbReference type="EMBL" id="CASHTH010001830">
    <property type="protein sequence ID" value="CAI8020485.1"/>
    <property type="molecule type" value="Genomic_DNA"/>
</dbReference>
<organism evidence="2 3">
    <name type="scientific">Geodia barretti</name>
    <name type="common">Barrett's horny sponge</name>
    <dbReference type="NCBI Taxonomy" id="519541"/>
    <lineage>
        <taxon>Eukaryota</taxon>
        <taxon>Metazoa</taxon>
        <taxon>Porifera</taxon>
        <taxon>Demospongiae</taxon>
        <taxon>Heteroscleromorpha</taxon>
        <taxon>Tetractinellida</taxon>
        <taxon>Astrophorina</taxon>
        <taxon>Geodiidae</taxon>
        <taxon>Geodia</taxon>
    </lineage>
</organism>
<dbReference type="PANTHER" id="PTHR43760:SF1">
    <property type="entry name" value="ENDORIBONUCLEASE L-PSP_CHORISMATE MUTASE-LIKE DOMAIN-CONTAINING PROTEIN"/>
    <property type="match status" value="1"/>
</dbReference>
<protein>
    <submittedName>
        <fullName evidence="2">Protein TCP17</fullName>
    </submittedName>
</protein>
<dbReference type="PANTHER" id="PTHR43760">
    <property type="entry name" value="ENDORIBONUCLEASE-RELATED"/>
    <property type="match status" value="1"/>
</dbReference>
<keyword evidence="3" id="KW-1185">Reference proteome</keyword>
<evidence type="ECO:0000313" key="2">
    <source>
        <dbReference type="EMBL" id="CAI8020485.1"/>
    </source>
</evidence>
<dbReference type="Gene3D" id="3.30.1330.40">
    <property type="entry name" value="RutC-like"/>
    <property type="match status" value="1"/>
</dbReference>
<proteinExistence type="predicted"/>
<dbReference type="Proteomes" id="UP001174909">
    <property type="component" value="Unassembled WGS sequence"/>
</dbReference>
<name>A0AA35WN45_GEOBA</name>
<comment type="caution">
    <text evidence="2">The sequence shown here is derived from an EMBL/GenBank/DDBJ whole genome shotgun (WGS) entry which is preliminary data.</text>
</comment>
<gene>
    <name evidence="2" type="ORF">GBAR_LOCUS12261</name>
</gene>
<feature type="domain" description="Endoribonuclease L-PSP/chorismate mutase-like" evidence="1">
    <location>
        <begin position="5"/>
        <end position="147"/>
    </location>
</feature>
<dbReference type="Pfam" id="PF14588">
    <property type="entry name" value="YjgF_endoribonc"/>
    <property type="match status" value="1"/>
</dbReference>
<reference evidence="2" key="1">
    <citation type="submission" date="2023-03" db="EMBL/GenBank/DDBJ databases">
        <authorList>
            <person name="Steffen K."/>
            <person name="Cardenas P."/>
        </authorList>
    </citation>
    <scope>NUCLEOTIDE SEQUENCE</scope>
</reference>
<evidence type="ECO:0000313" key="3">
    <source>
        <dbReference type="Proteomes" id="UP001174909"/>
    </source>
</evidence>
<dbReference type="CDD" id="cd02199">
    <property type="entry name" value="YjgF_YER057c_UK114_like_1"/>
    <property type="match status" value="1"/>
</dbReference>